<feature type="domain" description="Ig-like" evidence="3">
    <location>
        <begin position="453"/>
        <end position="539"/>
    </location>
</feature>
<evidence type="ECO:0000256" key="2">
    <source>
        <dbReference type="SAM" id="SignalP"/>
    </source>
</evidence>
<dbReference type="Gene3D" id="2.60.40.10">
    <property type="entry name" value="Immunoglobulins"/>
    <property type="match status" value="1"/>
</dbReference>
<evidence type="ECO:0000313" key="5">
    <source>
        <dbReference type="Proteomes" id="UP001497497"/>
    </source>
</evidence>
<keyword evidence="1" id="KW-1133">Transmembrane helix</keyword>
<keyword evidence="5" id="KW-1185">Reference proteome</keyword>
<dbReference type="Proteomes" id="UP001497497">
    <property type="component" value="Unassembled WGS sequence"/>
</dbReference>
<name>A0AAV2H9J1_LYMST</name>
<dbReference type="EMBL" id="CAXITT010000049">
    <property type="protein sequence ID" value="CAL1529484.1"/>
    <property type="molecule type" value="Genomic_DNA"/>
</dbReference>
<gene>
    <name evidence="4" type="ORF">GSLYS_00003639001</name>
</gene>
<keyword evidence="1" id="KW-0472">Membrane</keyword>
<dbReference type="InterPro" id="IPR007110">
    <property type="entry name" value="Ig-like_dom"/>
</dbReference>
<dbReference type="InterPro" id="IPR036179">
    <property type="entry name" value="Ig-like_dom_sf"/>
</dbReference>
<dbReference type="InterPro" id="IPR013783">
    <property type="entry name" value="Ig-like_fold"/>
</dbReference>
<sequence>MKSLQCILIQMLLVVQSAALPPCSFKQGIGIRMTCDVSQQNVTSLQWRVGGLRSEISPHLTTCDMHGCDKQNYEGTHTFLATVQLDPTSTRIVNSSLRLPGDPFFSYFVGDYDCVPDGGQAIRICDDLSYYDDPTPPVCGPPIVADEIVKLTCKIDNVYPDPQCRIILASNGQVRNIATGVVAESSQMGVNPDNMSFSAVCNVSIPLRDLGVGDHVFQLVASVNFNDTELAQVYSNNVSLIISNAPQKPNCMYPVINSISKNIILECYTSYVHPALGCEMAAFKNNIPLVRQANVSYINDVALYQAKNIFVSKCYFSIPLSRIGPGSFEFRVTMYTDDNNATDINRTRITGDLTSPLLLKIPTLKDLSQRCPVQADFTRSHKTTECQCLLDEVGNPPGSVQWRSSNGLVPQQRTVWLDLDDFKANETFTCKPQTPIADDLPGYTWAPVWQGPPVVANFTANGKERELQAGLNTRVTLDCRLGGAPLHTVVITKGVFNYPVPTNGTSYYVFHVKECTDSATYTCLALNTIETTIDSKTLHISVNCPLQFLDKTVLPITVKSNVKGHVDVHLHIVGYPKPTTFLLVKKNHNSREDLMYSNDFYVEYSFSEDHTMDLVLTVRGVWNTANYTFTVGNGLGQPLDVDISISIPEDESSDVNIGAVVGGVMGGLAAIVFVVFFSYWILRKRKNRRSNEANHEDNIHISRMLAEQNGINVRI</sequence>
<organism evidence="4 5">
    <name type="scientific">Lymnaea stagnalis</name>
    <name type="common">Great pond snail</name>
    <name type="synonym">Helix stagnalis</name>
    <dbReference type="NCBI Taxonomy" id="6523"/>
    <lineage>
        <taxon>Eukaryota</taxon>
        <taxon>Metazoa</taxon>
        <taxon>Spiralia</taxon>
        <taxon>Lophotrochozoa</taxon>
        <taxon>Mollusca</taxon>
        <taxon>Gastropoda</taxon>
        <taxon>Heterobranchia</taxon>
        <taxon>Euthyneura</taxon>
        <taxon>Panpulmonata</taxon>
        <taxon>Hygrophila</taxon>
        <taxon>Lymnaeoidea</taxon>
        <taxon>Lymnaeidae</taxon>
        <taxon>Lymnaea</taxon>
    </lineage>
</organism>
<comment type="caution">
    <text evidence="4">The sequence shown here is derived from an EMBL/GenBank/DDBJ whole genome shotgun (WGS) entry which is preliminary data.</text>
</comment>
<keyword evidence="1" id="KW-0812">Transmembrane</keyword>
<evidence type="ECO:0000313" key="4">
    <source>
        <dbReference type="EMBL" id="CAL1529484.1"/>
    </source>
</evidence>
<dbReference type="SUPFAM" id="SSF48726">
    <property type="entry name" value="Immunoglobulin"/>
    <property type="match status" value="1"/>
</dbReference>
<proteinExistence type="predicted"/>
<feature type="transmembrane region" description="Helical" evidence="1">
    <location>
        <begin position="657"/>
        <end position="682"/>
    </location>
</feature>
<feature type="signal peptide" evidence="2">
    <location>
        <begin position="1"/>
        <end position="19"/>
    </location>
</feature>
<feature type="chain" id="PRO_5043685207" description="Ig-like domain-containing protein" evidence="2">
    <location>
        <begin position="20"/>
        <end position="715"/>
    </location>
</feature>
<evidence type="ECO:0000259" key="3">
    <source>
        <dbReference type="PROSITE" id="PS50835"/>
    </source>
</evidence>
<accession>A0AAV2H9J1</accession>
<reference evidence="4 5" key="1">
    <citation type="submission" date="2024-04" db="EMBL/GenBank/DDBJ databases">
        <authorList>
            <consortium name="Genoscope - CEA"/>
            <person name="William W."/>
        </authorList>
    </citation>
    <scope>NUCLEOTIDE SEQUENCE [LARGE SCALE GENOMIC DNA]</scope>
</reference>
<dbReference type="PROSITE" id="PS50835">
    <property type="entry name" value="IG_LIKE"/>
    <property type="match status" value="1"/>
</dbReference>
<protein>
    <recommendedName>
        <fullName evidence="3">Ig-like domain-containing protein</fullName>
    </recommendedName>
</protein>
<evidence type="ECO:0000256" key="1">
    <source>
        <dbReference type="SAM" id="Phobius"/>
    </source>
</evidence>
<dbReference type="AlphaFoldDB" id="A0AAV2H9J1"/>
<keyword evidence="2" id="KW-0732">Signal</keyword>